<reference evidence="2" key="1">
    <citation type="submission" date="2007-07" db="EMBL/GenBank/DDBJ databases">
        <title>PCAP assembly of the Caenorhabditis remanei genome.</title>
        <authorList>
            <consortium name="The Caenorhabditis remanei Sequencing Consortium"/>
            <person name="Wilson R.K."/>
        </authorList>
    </citation>
    <scope>NUCLEOTIDE SEQUENCE [LARGE SCALE GENOMIC DNA]</scope>
    <source>
        <strain evidence="2">PB4641</strain>
    </source>
</reference>
<feature type="compositionally biased region" description="Polar residues" evidence="1">
    <location>
        <begin position="9"/>
        <end position="19"/>
    </location>
</feature>
<feature type="region of interest" description="Disordered" evidence="1">
    <location>
        <begin position="217"/>
        <end position="265"/>
    </location>
</feature>
<dbReference type="Proteomes" id="UP000008281">
    <property type="component" value="Unassembled WGS sequence"/>
</dbReference>
<keyword evidence="3" id="KW-1185">Reference proteome</keyword>
<feature type="compositionally biased region" description="Basic residues" evidence="1">
    <location>
        <begin position="217"/>
        <end position="235"/>
    </location>
</feature>
<feature type="compositionally biased region" description="Acidic residues" evidence="1">
    <location>
        <begin position="332"/>
        <end position="341"/>
    </location>
</feature>
<sequence>MIQRKRVSSGRTGRESNSPVRRRGSDDVRAPPEFRPYDYDALSAFMMKSLKGQSYPFLSNGFIHLVHEIEAMAAANNFTKDYMEGEIQFINEGYYPTPNLNARAMPSYDSRGDDQQSDMEGSSEPRTARAPAIPTEEDLAKEAEICLLPEEHEEDDFDEYPAYHVGTRFWTWCRKSFMGKVDSEFLENFKETILDVYSDEALQKYLVNEPWKYRKRAAHASRRKSLNTSGSKKKVSISNEVTSPTTNGSRNGTRKTSLAGYRIPNRRISEKEKDIANNNKIMPIIDSMVYTACKEYKDSKNAPETPSGRRGRHRLTSPEVSRERKYPKLEIDTESEGEDETVNGTSSQRGSSRCEIFKSSKSSFIVHSPRQLKKEKMEEEYEPMENGHSSSNGINGHSRTNGHAGTSSPKRKNGDIRHYFSSSSKPSTSTTRRNGENGYDDIEVPSDIEDFDKKAIGSKIVSKLIAGGILPDSSAQIFDELTRDDGEEGPSVSTRIEMSEEGKDDAEDQEVGELAEELHNLQMNLKEEMKEKRELFMTTWRRAKAHFAFFHTFNELKRGDYDLFKLGINMYRDFPNRKLPGISEMMLLKQALRKRNRLARIHYGKMYRRHPKYRWHQGYVPAGRRVVV</sequence>
<evidence type="ECO:0000313" key="2">
    <source>
        <dbReference type="EMBL" id="EFO92987.1"/>
    </source>
</evidence>
<dbReference type="OrthoDB" id="5858960at2759"/>
<feature type="compositionally biased region" description="Basic and acidic residues" evidence="1">
    <location>
        <begin position="320"/>
        <end position="331"/>
    </location>
</feature>
<feature type="region of interest" description="Disordered" evidence="1">
    <location>
        <begin position="298"/>
        <end position="444"/>
    </location>
</feature>
<accession>E3M6M7</accession>
<evidence type="ECO:0000256" key="1">
    <source>
        <dbReference type="SAM" id="MobiDB-lite"/>
    </source>
</evidence>
<dbReference type="STRING" id="31234.E3M6M7"/>
<proteinExistence type="predicted"/>
<organism evidence="3">
    <name type="scientific">Caenorhabditis remanei</name>
    <name type="common">Caenorhabditis vulgaris</name>
    <dbReference type="NCBI Taxonomy" id="31234"/>
    <lineage>
        <taxon>Eukaryota</taxon>
        <taxon>Metazoa</taxon>
        <taxon>Ecdysozoa</taxon>
        <taxon>Nematoda</taxon>
        <taxon>Chromadorea</taxon>
        <taxon>Rhabditida</taxon>
        <taxon>Rhabditina</taxon>
        <taxon>Rhabditomorpha</taxon>
        <taxon>Rhabditoidea</taxon>
        <taxon>Rhabditidae</taxon>
        <taxon>Peloderinae</taxon>
        <taxon>Caenorhabditis</taxon>
    </lineage>
</organism>
<feature type="region of interest" description="Disordered" evidence="1">
    <location>
        <begin position="101"/>
        <end position="131"/>
    </location>
</feature>
<feature type="compositionally biased region" description="Low complexity" evidence="1">
    <location>
        <begin position="421"/>
        <end position="431"/>
    </location>
</feature>
<protein>
    <submittedName>
        <fullName evidence="2">Uncharacterized protein</fullName>
    </submittedName>
</protein>
<dbReference type="AlphaFoldDB" id="E3M6M7"/>
<feature type="compositionally biased region" description="Polar residues" evidence="1">
    <location>
        <begin position="399"/>
        <end position="408"/>
    </location>
</feature>
<name>E3M6M7_CAERE</name>
<evidence type="ECO:0000313" key="3">
    <source>
        <dbReference type="Proteomes" id="UP000008281"/>
    </source>
</evidence>
<dbReference type="InParanoid" id="E3M6M7"/>
<dbReference type="EMBL" id="DS268426">
    <property type="protein sequence ID" value="EFO92987.1"/>
    <property type="molecule type" value="Genomic_DNA"/>
</dbReference>
<feature type="compositionally biased region" description="Low complexity" evidence="1">
    <location>
        <begin position="384"/>
        <end position="398"/>
    </location>
</feature>
<dbReference type="HOGENOM" id="CLU_534477_0_0_1"/>
<gene>
    <name evidence="2" type="ORF">CRE_10166</name>
</gene>
<feature type="region of interest" description="Disordered" evidence="1">
    <location>
        <begin position="1"/>
        <end position="33"/>
    </location>
</feature>
<dbReference type="OMA" id="HYREIGS"/>
<dbReference type="eggNOG" id="ENOG502SGUX">
    <property type="taxonomic scope" value="Eukaryota"/>
</dbReference>
<dbReference type="FunCoup" id="E3M6M7">
    <property type="interactions" value="205"/>
</dbReference>
<feature type="compositionally biased region" description="Polar residues" evidence="1">
    <location>
        <begin position="236"/>
        <end position="256"/>
    </location>
</feature>
<feature type="compositionally biased region" description="Polar residues" evidence="1">
    <location>
        <begin position="342"/>
        <end position="351"/>
    </location>
</feature>
<feature type="compositionally biased region" description="Basic and acidic residues" evidence="1">
    <location>
        <begin position="23"/>
        <end position="33"/>
    </location>
</feature>
<feature type="region of interest" description="Disordered" evidence="1">
    <location>
        <begin position="483"/>
        <end position="506"/>
    </location>
</feature>